<dbReference type="InterPro" id="IPR051543">
    <property type="entry name" value="Serine_Peptidase_S9A"/>
</dbReference>
<dbReference type="Pfam" id="PF00326">
    <property type="entry name" value="Peptidase_S9"/>
    <property type="match status" value="1"/>
</dbReference>
<evidence type="ECO:0000256" key="6">
    <source>
        <dbReference type="ARBA" id="ARBA00042165"/>
    </source>
</evidence>
<dbReference type="SUPFAM" id="SSF50993">
    <property type="entry name" value="Peptidase/esterase 'gauge' domain"/>
    <property type="match status" value="1"/>
</dbReference>
<evidence type="ECO:0000256" key="1">
    <source>
        <dbReference type="ARBA" id="ARBA00005228"/>
    </source>
</evidence>
<evidence type="ECO:0000256" key="8">
    <source>
        <dbReference type="SAM" id="MobiDB-lite"/>
    </source>
</evidence>
<protein>
    <recommendedName>
        <fullName evidence="5">Prolyl endopeptidase-like</fullName>
    </recommendedName>
    <alternativeName>
        <fullName evidence="6">Prolylendopeptidase-like</fullName>
    </alternativeName>
</protein>
<comment type="similarity">
    <text evidence="1">Belongs to the peptidase S9A family.</text>
</comment>
<dbReference type="Gene3D" id="2.130.10.120">
    <property type="entry name" value="Prolyl oligopeptidase, N-terminal domain"/>
    <property type="match status" value="4"/>
</dbReference>
<evidence type="ECO:0000256" key="7">
    <source>
        <dbReference type="ARBA" id="ARBA00045448"/>
    </source>
</evidence>
<proteinExistence type="inferred from homology"/>
<dbReference type="AlphaFoldDB" id="G0UM68"/>
<evidence type="ECO:0000256" key="2">
    <source>
        <dbReference type="ARBA" id="ARBA00022670"/>
    </source>
</evidence>
<evidence type="ECO:0000313" key="11">
    <source>
        <dbReference type="EMBL" id="CCC90731.1"/>
    </source>
</evidence>
<dbReference type="GO" id="GO:0004252">
    <property type="term" value="F:serine-type endopeptidase activity"/>
    <property type="evidence" value="ECO:0007669"/>
    <property type="project" value="InterPro"/>
</dbReference>
<feature type="domain" description="Peptidase S9 prolyl oligopeptidase catalytic" evidence="9">
    <location>
        <begin position="789"/>
        <end position="1015"/>
    </location>
</feature>
<name>G0UM68_TRYCI</name>
<dbReference type="PRINTS" id="PR00862">
    <property type="entry name" value="PROLIGOPTASE"/>
</dbReference>
<accession>G0UM68</accession>
<dbReference type="InterPro" id="IPR023302">
    <property type="entry name" value="Pept_S9A_N"/>
</dbReference>
<evidence type="ECO:0000256" key="3">
    <source>
        <dbReference type="ARBA" id="ARBA00022801"/>
    </source>
</evidence>
<gene>
    <name evidence="11" type="ORF">TCIL3000_5_4750</name>
</gene>
<dbReference type="InterPro" id="IPR029058">
    <property type="entry name" value="AB_hydrolase_fold"/>
</dbReference>
<organism evidence="11">
    <name type="scientific">Trypanosoma congolense (strain IL3000)</name>
    <dbReference type="NCBI Taxonomy" id="1068625"/>
    <lineage>
        <taxon>Eukaryota</taxon>
        <taxon>Discoba</taxon>
        <taxon>Euglenozoa</taxon>
        <taxon>Kinetoplastea</taxon>
        <taxon>Metakinetoplastina</taxon>
        <taxon>Trypanosomatida</taxon>
        <taxon>Trypanosomatidae</taxon>
        <taxon>Trypanosoma</taxon>
        <taxon>Nannomonas</taxon>
    </lineage>
</organism>
<feature type="compositionally biased region" description="Basic and acidic residues" evidence="8">
    <location>
        <begin position="249"/>
        <end position="258"/>
    </location>
</feature>
<evidence type="ECO:0000259" key="9">
    <source>
        <dbReference type="Pfam" id="PF00326"/>
    </source>
</evidence>
<dbReference type="PANTHER" id="PTHR11757:SF19">
    <property type="entry name" value="PROLYL ENDOPEPTIDASE-LIKE"/>
    <property type="match status" value="1"/>
</dbReference>
<dbReference type="EMBL" id="HE575318">
    <property type="protein sequence ID" value="CCC90731.1"/>
    <property type="molecule type" value="Genomic_DNA"/>
</dbReference>
<dbReference type="GO" id="GO:0006508">
    <property type="term" value="P:proteolysis"/>
    <property type="evidence" value="ECO:0007669"/>
    <property type="project" value="UniProtKB-KW"/>
</dbReference>
<keyword evidence="3" id="KW-0378">Hydrolase</keyword>
<dbReference type="Gene3D" id="3.40.50.1820">
    <property type="entry name" value="alpha/beta hydrolase"/>
    <property type="match status" value="2"/>
</dbReference>
<evidence type="ECO:0000259" key="10">
    <source>
        <dbReference type="Pfam" id="PF02897"/>
    </source>
</evidence>
<dbReference type="InterPro" id="IPR002470">
    <property type="entry name" value="Peptidase_S9A"/>
</dbReference>
<dbReference type="PANTHER" id="PTHR11757">
    <property type="entry name" value="PROTEASE FAMILY S9A OLIGOPEPTIDASE"/>
    <property type="match status" value="1"/>
</dbReference>
<feature type="domain" description="Peptidase S9A N-terminal" evidence="10">
    <location>
        <begin position="335"/>
        <end position="419"/>
    </location>
</feature>
<keyword evidence="2" id="KW-0645">Protease</keyword>
<keyword evidence="4" id="KW-0720">Serine protease</keyword>
<reference evidence="11" key="1">
    <citation type="journal article" date="2012" name="Proc. Natl. Acad. Sci. U.S.A.">
        <title>Antigenic diversity is generated by distinct evolutionary mechanisms in African trypanosome species.</title>
        <authorList>
            <person name="Jackson A.P."/>
            <person name="Berry A."/>
            <person name="Aslett M."/>
            <person name="Allison H.C."/>
            <person name="Burton P."/>
            <person name="Vavrova-Anderson J."/>
            <person name="Brown R."/>
            <person name="Browne H."/>
            <person name="Corton N."/>
            <person name="Hauser H."/>
            <person name="Gamble J."/>
            <person name="Gilderthorp R."/>
            <person name="Marcello L."/>
            <person name="McQuillan J."/>
            <person name="Otto T.D."/>
            <person name="Quail M.A."/>
            <person name="Sanders M.J."/>
            <person name="van Tonder A."/>
            <person name="Ginger M.L."/>
            <person name="Field M.C."/>
            <person name="Barry J.D."/>
            <person name="Hertz-Fowler C."/>
            <person name="Berriman M."/>
        </authorList>
    </citation>
    <scope>NUCLEOTIDE SEQUENCE</scope>
    <source>
        <strain evidence="11">IL3000</strain>
    </source>
</reference>
<sequence length="1029" mass="115037">MPPDRTRNGGGFVNPPQYARVEHMMEHFGDVRVDPYYWLRDRCNAEVRRLLKRENASMESAFAAYGGKRLCRSLYHEMKARWKEDDVSLPYRDRSYWYYTRNVPNADHPLFCRRLATAGTATFADDVARLWAGDPNAPLPFFEDEVVFFDLNLFARELRLDYVELGDIEVSPDEKHFAATIDCSNGREVFTVFVMEITNVNYDLWLRQHSDLGRAWATAMVQSKKSIYTSPTCRLPRCSSSKSVIEGDENSRPVSKDHKPGKRCSRGGVNRPSWPSGGAANTGSGSVNDDSASSVCAPLSLDVSSLTIGEAIPERATPSHKVLRRIDAFDAADEVLWLSSKSLLYIGLDPKMRSYRVIYHDLTADINSLDTDTICYEESDEAFWISSLCFSADERYAMFTAASSSHTQVFIIPCDAGARRCVTGVPIVNFGGSLVTDCTSADYNHDDGVICRASFCGSDHEGSNGSEIVEELLHQAAVFYFSDRSLGVELDIDHHESLFGDHIGAWIMVLTSTPTGAESYRVAYALDSEATWVDDQGSPLFTVAQWHPLFTHDPRICVEGVECFRDYLLLSVRRSASSTVLLVNVRRLWERWSSSMCSDGGHFLPLSLCDDALDLRLVVCSLAVDFNEVCLSLEELHRCQLEYQGDQDERLCVYSVRSCISDMRFGAGDWRLTVTHPTIPGITISCRMEAEGAHRGTVLRIKRLYQFPVGGEPYRHDHYDATIVWVPSDYGFRGEAPLPMMPTKDPAEVVNIPVYLCWKKSLLRKGANPAFLTVYGSYGECCDVEFESERLALLDRGYVWGVAGVRGGGYLGTEWRDAGRKLQRGTTVNDFVSVVRYIQCTGWCAPGRLVTSGASAGGFVVAAAMNIAPELHLAVIASVPFIDCLTTLLDPTLPLTISEWEEFGNPCEDPEAYRMIRAFSPMDNIPPPGPALPHIMLLTAWQDTRVGYWESLAFTARLRERRAKERAMRASGEFGGTQSNTERAIFHYCDFEVGHGGATGRYQRLKELAREYAFALLVQETVDTVIGRP</sequence>
<feature type="domain" description="Peptidase S9A N-terminal" evidence="10">
    <location>
        <begin position="16"/>
        <end position="200"/>
    </location>
</feature>
<evidence type="ECO:0000256" key="5">
    <source>
        <dbReference type="ARBA" id="ARBA00039290"/>
    </source>
</evidence>
<dbReference type="InterPro" id="IPR001375">
    <property type="entry name" value="Peptidase_S9_cat"/>
</dbReference>
<comment type="function">
    <text evidence="7">Serine peptidase whose precise substrate specificity remains unclear. Does not cleave peptides after a arginine or lysine residue. Regulates trans-Golgi network morphology and sorting by regulating the membrane binding of the AP-1 complex. May play a role in the regulation of synaptic vesicle exocytosis.</text>
</comment>
<feature type="compositionally biased region" description="Polar residues" evidence="8">
    <location>
        <begin position="279"/>
        <end position="289"/>
    </location>
</feature>
<dbReference type="SUPFAM" id="SSF53474">
    <property type="entry name" value="alpha/beta-Hydrolases"/>
    <property type="match status" value="1"/>
</dbReference>
<dbReference type="Pfam" id="PF02897">
    <property type="entry name" value="Peptidase_S9_N"/>
    <property type="match status" value="2"/>
</dbReference>
<evidence type="ECO:0000256" key="4">
    <source>
        <dbReference type="ARBA" id="ARBA00022825"/>
    </source>
</evidence>
<feature type="region of interest" description="Disordered" evidence="8">
    <location>
        <begin position="243"/>
        <end position="289"/>
    </location>
</feature>
<dbReference type="VEuPathDB" id="TriTrypDB:TcIL3000_5_4750"/>